<protein>
    <recommendedName>
        <fullName evidence="4">Cox cluster protein</fullName>
    </recommendedName>
</protein>
<sequence>MTTSTTRTAARDFSFAEFFLGLAVVAQIAVAVLGISELVGLDLVPALIITAAAVTAGAVAFVLVLGRK</sequence>
<organism evidence="2 3">
    <name type="scientific">Paenarthrobacter nicotinovorans</name>
    <name type="common">Arthrobacter nicotinovorans</name>
    <dbReference type="NCBI Taxonomy" id="29320"/>
    <lineage>
        <taxon>Bacteria</taxon>
        <taxon>Bacillati</taxon>
        <taxon>Actinomycetota</taxon>
        <taxon>Actinomycetes</taxon>
        <taxon>Micrococcales</taxon>
        <taxon>Micrococcaceae</taxon>
        <taxon>Paenarthrobacter</taxon>
    </lineage>
</organism>
<dbReference type="Proteomes" id="UP001244563">
    <property type="component" value="Unassembled WGS sequence"/>
</dbReference>
<keyword evidence="1" id="KW-1133">Transmembrane helix</keyword>
<evidence type="ECO:0000313" key="2">
    <source>
        <dbReference type="EMBL" id="MDQ0104436.1"/>
    </source>
</evidence>
<evidence type="ECO:0000256" key="1">
    <source>
        <dbReference type="SAM" id="Phobius"/>
    </source>
</evidence>
<feature type="transmembrane region" description="Helical" evidence="1">
    <location>
        <begin position="47"/>
        <end position="66"/>
    </location>
</feature>
<proteinExistence type="predicted"/>
<reference evidence="2 3" key="1">
    <citation type="submission" date="2023-07" db="EMBL/GenBank/DDBJ databases">
        <title>Sorghum-associated microbial communities from plants grown in Nebraska, USA.</title>
        <authorList>
            <person name="Schachtman D."/>
        </authorList>
    </citation>
    <scope>NUCLEOTIDE SEQUENCE [LARGE SCALE GENOMIC DNA]</scope>
    <source>
        <strain evidence="2 3">CC523</strain>
    </source>
</reference>
<feature type="transmembrane region" description="Helical" evidence="1">
    <location>
        <begin position="12"/>
        <end position="35"/>
    </location>
</feature>
<keyword evidence="1" id="KW-0812">Transmembrane</keyword>
<dbReference type="EMBL" id="JAUSSW010000017">
    <property type="protein sequence ID" value="MDQ0104436.1"/>
    <property type="molecule type" value="Genomic_DNA"/>
</dbReference>
<name>A0ABT9TRY3_PAENI</name>
<comment type="caution">
    <text evidence="2">The sequence shown here is derived from an EMBL/GenBank/DDBJ whole genome shotgun (WGS) entry which is preliminary data.</text>
</comment>
<accession>A0ABT9TRY3</accession>
<keyword evidence="1" id="KW-0472">Membrane</keyword>
<gene>
    <name evidence="2" type="ORF">J2T10_004111</name>
</gene>
<dbReference type="RefSeq" id="WP_306879657.1">
    <property type="nucleotide sequence ID" value="NZ_JAUSSW010000017.1"/>
</dbReference>
<evidence type="ECO:0008006" key="4">
    <source>
        <dbReference type="Google" id="ProtNLM"/>
    </source>
</evidence>
<evidence type="ECO:0000313" key="3">
    <source>
        <dbReference type="Proteomes" id="UP001244563"/>
    </source>
</evidence>
<keyword evidence="3" id="KW-1185">Reference proteome</keyword>